<comment type="caution">
    <text evidence="1">The sequence shown here is derived from an EMBL/GenBank/DDBJ whole genome shotgun (WGS) entry which is preliminary data.</text>
</comment>
<dbReference type="AlphaFoldDB" id="A0A2A4FIN4"/>
<evidence type="ECO:0000313" key="1">
    <source>
        <dbReference type="EMBL" id="PCE32498.1"/>
    </source>
</evidence>
<protein>
    <submittedName>
        <fullName evidence="1">Uncharacterized protein</fullName>
    </submittedName>
</protein>
<dbReference type="EMBL" id="MTZU01000026">
    <property type="protein sequence ID" value="PCE32498.1"/>
    <property type="molecule type" value="Genomic_DNA"/>
</dbReference>
<dbReference type="GeneID" id="69006070"/>
<dbReference type="RefSeq" id="WP_084909246.1">
    <property type="nucleotide sequence ID" value="NZ_CP020738.1"/>
</dbReference>
<dbReference type="Proteomes" id="UP000217994">
    <property type="component" value="Unassembled WGS sequence"/>
</dbReference>
<evidence type="ECO:0000313" key="2">
    <source>
        <dbReference type="Proteomes" id="UP000217994"/>
    </source>
</evidence>
<sequence>MNLAFQSIRESYVRFQQLLADILRDAAGARQTDESPDELARVIVLLPKRNVFRANRPAIGHD</sequence>
<proteinExistence type="predicted"/>
<organism evidence="1 2">
    <name type="scientific">Burkholderia ubonensis subsp. mesacidophila</name>
    <dbReference type="NCBI Taxonomy" id="265293"/>
    <lineage>
        <taxon>Bacteria</taxon>
        <taxon>Pseudomonadati</taxon>
        <taxon>Pseudomonadota</taxon>
        <taxon>Betaproteobacteria</taxon>
        <taxon>Burkholderiales</taxon>
        <taxon>Burkholderiaceae</taxon>
        <taxon>Burkholderia</taxon>
        <taxon>Burkholderia cepacia complex</taxon>
    </lineage>
</organism>
<name>A0A2A4FIN4_9BURK</name>
<reference evidence="1 2" key="1">
    <citation type="submission" date="2017-01" db="EMBL/GenBank/DDBJ databases">
        <title>Whole-Genome Shotgun Sequencing of Two beta-Proteobacterial Species in Search of the Bulgecin Biosynthetic Cluster.</title>
        <authorList>
            <person name="Horsman M.E."/>
            <person name="Marous D.R."/>
            <person name="Li R."/>
            <person name="Oliver R.A."/>
            <person name="Byun B."/>
            <person name="Emrich S.J."/>
            <person name="Boggess B."/>
            <person name="Townsend C.A."/>
            <person name="Mobashery S."/>
        </authorList>
    </citation>
    <scope>NUCLEOTIDE SEQUENCE [LARGE SCALE GENOMIC DNA]</scope>
    <source>
        <strain evidence="1 2">ATCC 31433</strain>
    </source>
</reference>
<gene>
    <name evidence="1" type="ORF">BZL54_09760</name>
</gene>
<accession>A0A2A4FIN4</accession>